<keyword evidence="1" id="KW-0813">Transport</keyword>
<dbReference type="CDD" id="cd14775">
    <property type="entry name" value="TrHb2_O-like"/>
    <property type="match status" value="1"/>
</dbReference>
<dbReference type="GO" id="GO:0019825">
    <property type="term" value="F:oxygen binding"/>
    <property type="evidence" value="ECO:0007669"/>
    <property type="project" value="InterPro"/>
</dbReference>
<evidence type="ECO:0000313" key="7">
    <source>
        <dbReference type="Proteomes" id="UP000199705"/>
    </source>
</evidence>
<reference evidence="7" key="1">
    <citation type="submission" date="2016-10" db="EMBL/GenBank/DDBJ databases">
        <authorList>
            <person name="Varghese N."/>
            <person name="Submissions S."/>
        </authorList>
    </citation>
    <scope>NUCLEOTIDE SEQUENCE [LARGE SCALE GENOMIC DNA]</scope>
    <source>
        <strain evidence="7">Gh-67</strain>
    </source>
</reference>
<organism evidence="6 7">
    <name type="scientific">Mucilaginibacter gossypii</name>
    <dbReference type="NCBI Taxonomy" id="551996"/>
    <lineage>
        <taxon>Bacteria</taxon>
        <taxon>Pseudomonadati</taxon>
        <taxon>Bacteroidota</taxon>
        <taxon>Sphingobacteriia</taxon>
        <taxon>Sphingobacteriales</taxon>
        <taxon>Sphingobacteriaceae</taxon>
        <taxon>Mucilaginibacter</taxon>
    </lineage>
</organism>
<evidence type="ECO:0000256" key="4">
    <source>
        <dbReference type="ARBA" id="ARBA00023004"/>
    </source>
</evidence>
<accession>A0A1G8LQ80</accession>
<dbReference type="GO" id="GO:0046872">
    <property type="term" value="F:metal ion binding"/>
    <property type="evidence" value="ECO:0007669"/>
    <property type="project" value="UniProtKB-KW"/>
</dbReference>
<dbReference type="AlphaFoldDB" id="A0A1G8LQ80"/>
<evidence type="ECO:0000256" key="3">
    <source>
        <dbReference type="ARBA" id="ARBA00022723"/>
    </source>
</evidence>
<gene>
    <name evidence="6" type="ORF">SAMN05192573_12425</name>
</gene>
<evidence type="ECO:0000256" key="1">
    <source>
        <dbReference type="ARBA" id="ARBA00022448"/>
    </source>
</evidence>
<keyword evidence="2 5" id="KW-0349">Heme</keyword>
<dbReference type="GO" id="GO:0020037">
    <property type="term" value="F:heme binding"/>
    <property type="evidence" value="ECO:0007669"/>
    <property type="project" value="InterPro"/>
</dbReference>
<dbReference type="Pfam" id="PF01152">
    <property type="entry name" value="Bac_globin"/>
    <property type="match status" value="1"/>
</dbReference>
<dbReference type="InterPro" id="IPR009050">
    <property type="entry name" value="Globin-like_sf"/>
</dbReference>
<proteinExistence type="predicted"/>
<dbReference type="SUPFAM" id="SSF46458">
    <property type="entry name" value="Globin-like"/>
    <property type="match status" value="1"/>
</dbReference>
<dbReference type="STRING" id="551996.SAMN05192573_12425"/>
<dbReference type="InterPro" id="IPR012292">
    <property type="entry name" value="Globin/Proto"/>
</dbReference>
<sequence length="169" mass="19243">MHSLSLSQPVFTLMTATIPTLFEWAGGTPAFELLFNKFYDKVLADELLEPVFKHMSPLHRMHVAHFVSEVFGGPKTYSETEGSHYAMINKHLQKHLTEAHRKRWIELLLQTADELSLPDDPEFRSAFMAYLEWGTRIAVLNSQTDNTTESPDTPMPKWGWGVPGGPYIP</sequence>
<protein>
    <submittedName>
        <fullName evidence="6">Hemoglobin</fullName>
    </submittedName>
</protein>
<dbReference type="InterPro" id="IPR001486">
    <property type="entry name" value="Hemoglobin_trunc"/>
</dbReference>
<keyword evidence="3 5" id="KW-0479">Metal-binding</keyword>
<evidence type="ECO:0000256" key="2">
    <source>
        <dbReference type="ARBA" id="ARBA00022617"/>
    </source>
</evidence>
<dbReference type="Proteomes" id="UP000199705">
    <property type="component" value="Unassembled WGS sequence"/>
</dbReference>
<evidence type="ECO:0000313" key="6">
    <source>
        <dbReference type="EMBL" id="SDI57871.1"/>
    </source>
</evidence>
<evidence type="ECO:0000256" key="5">
    <source>
        <dbReference type="PIRSR" id="PIRSR601486-1"/>
    </source>
</evidence>
<name>A0A1G8LQ80_9SPHI</name>
<feature type="binding site" description="distal binding residue" evidence="5">
    <location>
        <position position="62"/>
    </location>
    <ligand>
        <name>heme</name>
        <dbReference type="ChEBI" id="CHEBI:30413"/>
    </ligand>
    <ligandPart>
        <name>Fe</name>
        <dbReference type="ChEBI" id="CHEBI:18248"/>
    </ligandPart>
</feature>
<keyword evidence="4 5" id="KW-0408">Iron</keyword>
<dbReference type="Gene3D" id="1.10.490.10">
    <property type="entry name" value="Globins"/>
    <property type="match status" value="1"/>
</dbReference>
<keyword evidence="7" id="KW-1185">Reference proteome</keyword>
<dbReference type="EMBL" id="FNCG01000024">
    <property type="protein sequence ID" value="SDI57871.1"/>
    <property type="molecule type" value="Genomic_DNA"/>
</dbReference>